<sequence>MKRERLMLVILVVVVPLMFAASLSYFGPPVLAYLGQDSPTMTPKIFAPGVISQKDVSEFGSVFNQEGTELFYGVDLQGRSEIRYTYLKNGEWTKPVALLSDSLVSYNDPFLSPDEDQLYFISNYSGEDQPPKSDYDMLYIKRGKKHWETKVYNVGPNINTDRDEYYMSFDERGTVYFSSNFNASVHREHDFDIYASSVVDGDFQPSILLDEAINTNAYEADVFVAPDASYILFCGIRDNGYGQGDLYISFKDEHDNWTKAVNMGDDINTGFHELCPFVTKDGQYLFFTRNQDIYWVDADIIEKIRARLGRSLIIQNKS</sequence>
<keyword evidence="2" id="KW-1185">Reference proteome</keyword>
<dbReference type="SUPFAM" id="SSF82171">
    <property type="entry name" value="DPP6 N-terminal domain-like"/>
    <property type="match status" value="1"/>
</dbReference>
<dbReference type="RefSeq" id="WP_014033827.1">
    <property type="nucleotide sequence ID" value="NC_015945.1"/>
</dbReference>
<dbReference type="HOGENOM" id="CLU_059007_0_0_10"/>
<name>G2PPW8_ALLRU</name>
<reference evidence="1 2" key="2">
    <citation type="journal article" date="2012" name="Stand. Genomic Sci.">
        <title>Complete genome sequence of the facultatively anaerobic, appendaged bacterium Muricauda ruestringensis type strain (B1(T)).</title>
        <authorList>
            <person name="Huntemann M."/>
            <person name="Teshima H."/>
            <person name="Lapidus A."/>
            <person name="Nolan M."/>
            <person name="Lucas S."/>
            <person name="Hammon N."/>
            <person name="Deshpande S."/>
            <person name="Cheng J.F."/>
            <person name="Tapia R."/>
            <person name="Goodwin L.A."/>
            <person name="Pitluck S."/>
            <person name="Liolios K."/>
            <person name="Pagani I."/>
            <person name="Ivanova N."/>
            <person name="Mavromatis K."/>
            <person name="Mikhailova N."/>
            <person name="Pati A."/>
            <person name="Chen A."/>
            <person name="Palaniappan K."/>
            <person name="Land M."/>
            <person name="Hauser L."/>
            <person name="Pan C."/>
            <person name="Brambilla E.M."/>
            <person name="Rohde M."/>
            <person name="Spring S."/>
            <person name="Goker M."/>
            <person name="Detter J.C."/>
            <person name="Bristow J."/>
            <person name="Eisen J.A."/>
            <person name="Markowitz V."/>
            <person name="Hugenholtz P."/>
            <person name="Kyrpides N.C."/>
            <person name="Klenk H.P."/>
            <person name="Woyke T."/>
        </authorList>
    </citation>
    <scope>NUCLEOTIDE SEQUENCE [LARGE SCALE GENOMIC DNA]</scope>
    <source>
        <strain evidence="2">DSM 13258 / LMG 19739 / B1</strain>
    </source>
</reference>
<proteinExistence type="predicted"/>
<dbReference type="STRING" id="886377.Murru_2509"/>
<dbReference type="Pfam" id="PF07676">
    <property type="entry name" value="PD40"/>
    <property type="match status" value="2"/>
</dbReference>
<evidence type="ECO:0000313" key="1">
    <source>
        <dbReference type="EMBL" id="AEM71546.1"/>
    </source>
</evidence>
<dbReference type="InterPro" id="IPR011659">
    <property type="entry name" value="WD40"/>
</dbReference>
<protein>
    <submittedName>
        <fullName evidence="1">WD40-like beta Propeller containing protein</fullName>
    </submittedName>
</protein>
<dbReference type="KEGG" id="mrs:Murru_2509"/>
<dbReference type="Proteomes" id="UP000008908">
    <property type="component" value="Chromosome"/>
</dbReference>
<dbReference type="AlphaFoldDB" id="G2PPW8"/>
<reference evidence="2" key="1">
    <citation type="submission" date="2011-08" db="EMBL/GenBank/DDBJ databases">
        <title>The complete genome of Muricauda ruestringensis DSM 13258.</title>
        <authorList>
            <person name="Lucas S."/>
            <person name="Han J."/>
            <person name="Lapidus A."/>
            <person name="Bruce D."/>
            <person name="Goodwin L."/>
            <person name="Pitluck S."/>
            <person name="Peters L."/>
            <person name="Kyrpides N."/>
            <person name="Mavromatis K."/>
            <person name="Ivanova N."/>
            <person name="Ovchinnikova G."/>
            <person name="Teshima H."/>
            <person name="Detter J.C."/>
            <person name="Tapia R."/>
            <person name="Han C."/>
            <person name="Land M."/>
            <person name="Hauser L."/>
            <person name="Markowitz V."/>
            <person name="Cheng J.-F."/>
            <person name="Hugenholtz P."/>
            <person name="Woyke T."/>
            <person name="Wu D."/>
            <person name="Spring S."/>
            <person name="Schroeder M."/>
            <person name="Brambilla E."/>
            <person name="Klenk H.-P."/>
            <person name="Eisen J.A."/>
        </authorList>
    </citation>
    <scope>NUCLEOTIDE SEQUENCE [LARGE SCALE GENOMIC DNA]</scope>
    <source>
        <strain evidence="2">DSM 13258 / LMG 19739 / B1</strain>
    </source>
</reference>
<accession>G2PPW8</accession>
<organism evidence="1 2">
    <name type="scientific">Allomuricauda ruestringensis (strain DSM 13258 / CIP 107369 / LMG 19739 / B1)</name>
    <name type="common">Muricauda ruestringensis</name>
    <dbReference type="NCBI Taxonomy" id="886377"/>
    <lineage>
        <taxon>Bacteria</taxon>
        <taxon>Pseudomonadati</taxon>
        <taxon>Bacteroidota</taxon>
        <taxon>Flavobacteriia</taxon>
        <taxon>Flavobacteriales</taxon>
        <taxon>Flavobacteriaceae</taxon>
        <taxon>Flagellimonas</taxon>
    </lineage>
</organism>
<evidence type="ECO:0000313" key="2">
    <source>
        <dbReference type="Proteomes" id="UP000008908"/>
    </source>
</evidence>
<dbReference type="EMBL" id="CP002999">
    <property type="protein sequence ID" value="AEM71546.1"/>
    <property type="molecule type" value="Genomic_DNA"/>
</dbReference>
<gene>
    <name evidence="1" type="ordered locus">Murru_2509</name>
</gene>
<dbReference type="eggNOG" id="COG0823">
    <property type="taxonomic scope" value="Bacteria"/>
</dbReference>